<protein>
    <recommendedName>
        <fullName evidence="5">Ig-like domain-containing protein</fullName>
    </recommendedName>
</protein>
<feature type="chain" id="PRO_5041742830" description="Ig-like domain-containing protein" evidence="2">
    <location>
        <begin position="16"/>
        <end position="155"/>
    </location>
</feature>
<dbReference type="Proteomes" id="UP001187343">
    <property type="component" value="Unassembled WGS sequence"/>
</dbReference>
<comment type="caution">
    <text evidence="3">The sequence shown here is derived from an EMBL/GenBank/DDBJ whole genome shotgun (WGS) entry which is preliminary data.</text>
</comment>
<dbReference type="InterPro" id="IPR036179">
    <property type="entry name" value="Ig-like_dom_sf"/>
</dbReference>
<proteinExistence type="predicted"/>
<dbReference type="InterPro" id="IPR013783">
    <property type="entry name" value="Ig-like_fold"/>
</dbReference>
<keyword evidence="2" id="KW-0732">Signal</keyword>
<gene>
    <name evidence="3" type="ORF">Q8A67_015678</name>
</gene>
<organism evidence="3 4">
    <name type="scientific">Cirrhinus molitorella</name>
    <name type="common">mud carp</name>
    <dbReference type="NCBI Taxonomy" id="172907"/>
    <lineage>
        <taxon>Eukaryota</taxon>
        <taxon>Metazoa</taxon>
        <taxon>Chordata</taxon>
        <taxon>Craniata</taxon>
        <taxon>Vertebrata</taxon>
        <taxon>Euteleostomi</taxon>
        <taxon>Actinopterygii</taxon>
        <taxon>Neopterygii</taxon>
        <taxon>Teleostei</taxon>
        <taxon>Ostariophysi</taxon>
        <taxon>Cypriniformes</taxon>
        <taxon>Cyprinidae</taxon>
        <taxon>Labeoninae</taxon>
        <taxon>Labeonini</taxon>
        <taxon>Cirrhinus</taxon>
    </lineage>
</organism>
<name>A0AA88TKB0_9TELE</name>
<feature type="signal peptide" evidence="2">
    <location>
        <begin position="1"/>
        <end position="15"/>
    </location>
</feature>
<dbReference type="EMBL" id="JAUYZG010000015">
    <property type="protein sequence ID" value="KAK2887450.1"/>
    <property type="molecule type" value="Genomic_DNA"/>
</dbReference>
<evidence type="ECO:0000256" key="2">
    <source>
        <dbReference type="SAM" id="SignalP"/>
    </source>
</evidence>
<feature type="compositionally biased region" description="Low complexity" evidence="1">
    <location>
        <begin position="58"/>
        <end position="70"/>
    </location>
</feature>
<sequence>MISLILMLGTLGLLAQVSEEVQSPESLSAKAGDSVSISCTGTSGVDDDMSWRQPPSPASSYTSALSSAPAMGKWTGRTPSDGASPSAHYSPTPLSSSISHKFHCQRNHPSTDGQAPAPTIPPLLSSASGLCTNVAAQLPQEPFIFPTLCSSASPC</sequence>
<keyword evidence="4" id="KW-1185">Reference proteome</keyword>
<feature type="compositionally biased region" description="Polar residues" evidence="1">
    <location>
        <begin position="77"/>
        <end position="99"/>
    </location>
</feature>
<dbReference type="SUPFAM" id="SSF48726">
    <property type="entry name" value="Immunoglobulin"/>
    <property type="match status" value="1"/>
</dbReference>
<accession>A0AA88TKB0</accession>
<feature type="region of interest" description="Disordered" evidence="1">
    <location>
        <begin position="26"/>
        <end position="121"/>
    </location>
</feature>
<reference evidence="3" key="1">
    <citation type="submission" date="2023-08" db="EMBL/GenBank/DDBJ databases">
        <title>Chromosome-level Genome Assembly of mud carp (Cirrhinus molitorella).</title>
        <authorList>
            <person name="Liu H."/>
        </authorList>
    </citation>
    <scope>NUCLEOTIDE SEQUENCE</scope>
    <source>
        <strain evidence="3">Prfri</strain>
        <tissue evidence="3">Muscle</tissue>
    </source>
</reference>
<evidence type="ECO:0000256" key="1">
    <source>
        <dbReference type="SAM" id="MobiDB-lite"/>
    </source>
</evidence>
<evidence type="ECO:0000313" key="4">
    <source>
        <dbReference type="Proteomes" id="UP001187343"/>
    </source>
</evidence>
<dbReference type="AlphaFoldDB" id="A0AA88TKB0"/>
<evidence type="ECO:0000313" key="3">
    <source>
        <dbReference type="EMBL" id="KAK2887450.1"/>
    </source>
</evidence>
<evidence type="ECO:0008006" key="5">
    <source>
        <dbReference type="Google" id="ProtNLM"/>
    </source>
</evidence>
<dbReference type="Gene3D" id="2.60.40.10">
    <property type="entry name" value="Immunoglobulins"/>
    <property type="match status" value="1"/>
</dbReference>